<dbReference type="EMBL" id="BAAATR010000007">
    <property type="protein sequence ID" value="GAA2239891.1"/>
    <property type="molecule type" value="Genomic_DNA"/>
</dbReference>
<dbReference type="RefSeq" id="WP_344636068.1">
    <property type="nucleotide sequence ID" value="NZ_BAAATR010000007.1"/>
</dbReference>
<protein>
    <recommendedName>
        <fullName evidence="4">Kanamycin biosynthetic protein</fullName>
    </recommendedName>
</protein>
<reference evidence="2 3" key="1">
    <citation type="journal article" date="2019" name="Int. J. Syst. Evol. Microbiol.">
        <title>The Global Catalogue of Microorganisms (GCM) 10K type strain sequencing project: providing services to taxonomists for standard genome sequencing and annotation.</title>
        <authorList>
            <consortium name="The Broad Institute Genomics Platform"/>
            <consortium name="The Broad Institute Genome Sequencing Center for Infectious Disease"/>
            <person name="Wu L."/>
            <person name="Ma J."/>
        </authorList>
    </citation>
    <scope>NUCLEOTIDE SEQUENCE [LARGE SCALE GENOMIC DNA]</scope>
    <source>
        <strain evidence="2 3">JCM 7356</strain>
    </source>
</reference>
<dbReference type="InterPro" id="IPR028037">
    <property type="entry name" value="Antitoxin_Rv0909/MT0933"/>
</dbReference>
<feature type="region of interest" description="Disordered" evidence="1">
    <location>
        <begin position="29"/>
        <end position="64"/>
    </location>
</feature>
<evidence type="ECO:0000256" key="1">
    <source>
        <dbReference type="SAM" id="MobiDB-lite"/>
    </source>
</evidence>
<organism evidence="2 3">
    <name type="scientific">Kitasatospora cystarginea</name>
    <dbReference type="NCBI Taxonomy" id="58350"/>
    <lineage>
        <taxon>Bacteria</taxon>
        <taxon>Bacillati</taxon>
        <taxon>Actinomycetota</taxon>
        <taxon>Actinomycetes</taxon>
        <taxon>Kitasatosporales</taxon>
        <taxon>Streptomycetaceae</taxon>
        <taxon>Kitasatospora</taxon>
    </lineage>
</organism>
<proteinExistence type="predicted"/>
<evidence type="ECO:0008006" key="4">
    <source>
        <dbReference type="Google" id="ProtNLM"/>
    </source>
</evidence>
<dbReference type="Pfam" id="PF14013">
    <property type="entry name" value="MT0933_antitox"/>
    <property type="match status" value="1"/>
</dbReference>
<keyword evidence="3" id="KW-1185">Reference proteome</keyword>
<name>A0ABN3DS43_9ACTN</name>
<sequence>MSVMDKVRQMLKGHEEQAMRGIDKAGDFFDEKTHGRYSSRVHSTQDKLKEQLGVNRPPDEPPQQ</sequence>
<evidence type="ECO:0000313" key="3">
    <source>
        <dbReference type="Proteomes" id="UP001500305"/>
    </source>
</evidence>
<comment type="caution">
    <text evidence="2">The sequence shown here is derived from an EMBL/GenBank/DDBJ whole genome shotgun (WGS) entry which is preliminary data.</text>
</comment>
<accession>A0ABN3DS43</accession>
<dbReference type="Proteomes" id="UP001500305">
    <property type="component" value="Unassembled WGS sequence"/>
</dbReference>
<gene>
    <name evidence="2" type="ORF">GCM10010430_21590</name>
</gene>
<evidence type="ECO:0000313" key="2">
    <source>
        <dbReference type="EMBL" id="GAA2239891.1"/>
    </source>
</evidence>